<comment type="similarity">
    <text evidence="1">Belongs to the leucine-binding protein family.</text>
</comment>
<evidence type="ECO:0000259" key="4">
    <source>
        <dbReference type="Pfam" id="PF13458"/>
    </source>
</evidence>
<name>A0A1M5M079_9ACTN</name>
<dbReference type="EMBL" id="FQVU01000003">
    <property type="protein sequence ID" value="SHG70754.1"/>
    <property type="molecule type" value="Genomic_DNA"/>
</dbReference>
<dbReference type="InterPro" id="IPR028081">
    <property type="entry name" value="Leu-bd"/>
</dbReference>
<feature type="chain" id="PRO_5012793430" evidence="3">
    <location>
        <begin position="24"/>
        <end position="425"/>
    </location>
</feature>
<dbReference type="InterPro" id="IPR028082">
    <property type="entry name" value="Peripla_BP_I"/>
</dbReference>
<dbReference type="Gene3D" id="3.40.50.2300">
    <property type="match status" value="2"/>
</dbReference>
<dbReference type="STRING" id="1206085.SAMN05443575_2597"/>
<dbReference type="Proteomes" id="UP000186132">
    <property type="component" value="Unassembled WGS sequence"/>
</dbReference>
<dbReference type="PANTHER" id="PTHR30483">
    <property type="entry name" value="LEUCINE-SPECIFIC-BINDING PROTEIN"/>
    <property type="match status" value="1"/>
</dbReference>
<keyword evidence="2 3" id="KW-0732">Signal</keyword>
<dbReference type="PANTHER" id="PTHR30483:SF37">
    <property type="entry name" value="ABC TRANSPORTER SUBSTRATE-BINDING PROTEIN"/>
    <property type="match status" value="1"/>
</dbReference>
<organism evidence="5 6">
    <name type="scientific">Jatrophihabitans endophyticus</name>
    <dbReference type="NCBI Taxonomy" id="1206085"/>
    <lineage>
        <taxon>Bacteria</taxon>
        <taxon>Bacillati</taxon>
        <taxon>Actinomycetota</taxon>
        <taxon>Actinomycetes</taxon>
        <taxon>Jatrophihabitantales</taxon>
        <taxon>Jatrophihabitantaceae</taxon>
        <taxon>Jatrophihabitans</taxon>
    </lineage>
</organism>
<dbReference type="SUPFAM" id="SSF53822">
    <property type="entry name" value="Periplasmic binding protein-like I"/>
    <property type="match status" value="1"/>
</dbReference>
<evidence type="ECO:0000256" key="1">
    <source>
        <dbReference type="ARBA" id="ARBA00010062"/>
    </source>
</evidence>
<gene>
    <name evidence="5" type="ORF">SAMN05443575_2597</name>
</gene>
<dbReference type="AlphaFoldDB" id="A0A1M5M079"/>
<protein>
    <submittedName>
        <fullName evidence="5">Amino acid/amide ABC transporter substrate-binding protein, HAAT family</fullName>
    </submittedName>
</protein>
<evidence type="ECO:0000313" key="6">
    <source>
        <dbReference type="Proteomes" id="UP000186132"/>
    </source>
</evidence>
<feature type="domain" description="Leucine-binding protein" evidence="4">
    <location>
        <begin position="52"/>
        <end position="402"/>
    </location>
</feature>
<dbReference type="RefSeq" id="WP_073390721.1">
    <property type="nucleotide sequence ID" value="NZ_FQVU01000003.1"/>
</dbReference>
<dbReference type="Pfam" id="PF13458">
    <property type="entry name" value="Peripla_BP_6"/>
    <property type="match status" value="1"/>
</dbReference>
<evidence type="ECO:0000313" key="5">
    <source>
        <dbReference type="EMBL" id="SHG70754.1"/>
    </source>
</evidence>
<accession>A0A1M5M079</accession>
<feature type="signal peptide" evidence="3">
    <location>
        <begin position="1"/>
        <end position="23"/>
    </location>
</feature>
<keyword evidence="6" id="KW-1185">Reference proteome</keyword>
<dbReference type="CDD" id="cd06340">
    <property type="entry name" value="PBP1_ABC_ligand_binding-like"/>
    <property type="match status" value="1"/>
</dbReference>
<proteinExistence type="inferred from homology"/>
<reference evidence="5 6" key="1">
    <citation type="submission" date="2016-11" db="EMBL/GenBank/DDBJ databases">
        <authorList>
            <person name="Jaros S."/>
            <person name="Januszkiewicz K."/>
            <person name="Wedrychowicz H."/>
        </authorList>
    </citation>
    <scope>NUCLEOTIDE SEQUENCE [LARGE SCALE GENOMIC DNA]</scope>
    <source>
        <strain evidence="5 6">DSM 45627</strain>
    </source>
</reference>
<evidence type="ECO:0000256" key="3">
    <source>
        <dbReference type="SAM" id="SignalP"/>
    </source>
</evidence>
<evidence type="ECO:0000256" key="2">
    <source>
        <dbReference type="ARBA" id="ARBA00022729"/>
    </source>
</evidence>
<dbReference type="InterPro" id="IPR051010">
    <property type="entry name" value="BCAA_transport"/>
</dbReference>
<sequence length="425" mass="42875">MRMAKSNAVLGVAAGCAATLVLAACGSGTTSGGGGGGGGGATGGSDGGSGKTIKIGTLHPLTGTFAGDGAQLENGVKLGIKAVNDAGGIKSLGGAKLALDPGDTKGTPETGQSEAQRLVQDGAVALVGTYQSAVAQNIAAVAERNKTPFLMDVASDNEILQHGYKYSFRVQPKASLFAEQAAKYLQTLNASASPKITKIAYLHESSNFGTGNYKIFKQAVERAGVSVSPEIGYDAASVSDLTTQVTQIKASGAQAVAVSGYYNDGVLAAKAIAAVQPKLQAVLGVADGAFDQAQFVADVGSRAENYFDVNYALGKSAEATKLATDYRSTYGAAMRTEAAIAYDAVKVIAAGLEGAKSTDRTKLRDAIAASKVTPVVSGSTISFDAAGENTGALPVLEQVQKGKVVTVLPAKDATAEPIFPAVPGK</sequence>
<dbReference type="PROSITE" id="PS51257">
    <property type="entry name" value="PROKAR_LIPOPROTEIN"/>
    <property type="match status" value="1"/>
</dbReference>